<feature type="compositionally biased region" description="Polar residues" evidence="1">
    <location>
        <begin position="369"/>
        <end position="382"/>
    </location>
</feature>
<gene>
    <name evidence="3" type="ORF">GUJ93_ZPchr0002g26284</name>
</gene>
<dbReference type="OrthoDB" id="7537227at2759"/>
<reference evidence="3" key="2">
    <citation type="submission" date="2021-02" db="EMBL/GenBank/DDBJ databases">
        <authorList>
            <person name="Kimball J.A."/>
            <person name="Haas M.W."/>
            <person name="Macchietto M."/>
            <person name="Kono T."/>
            <person name="Duquette J."/>
            <person name="Shao M."/>
        </authorList>
    </citation>
    <scope>NUCLEOTIDE SEQUENCE</scope>
    <source>
        <tissue evidence="3">Fresh leaf tissue</tissue>
    </source>
</reference>
<dbReference type="Pfam" id="PF25055">
    <property type="entry name" value="DUF7792"/>
    <property type="match status" value="1"/>
</dbReference>
<dbReference type="AlphaFoldDB" id="A0A8J5VAD8"/>
<feature type="domain" description="DUF7792" evidence="2">
    <location>
        <begin position="5"/>
        <end position="119"/>
    </location>
</feature>
<dbReference type="PROSITE" id="PS51367">
    <property type="entry name" value="THAUMATIN_2"/>
    <property type="match status" value="1"/>
</dbReference>
<accession>A0A8J5VAD8</accession>
<dbReference type="InterPro" id="IPR017949">
    <property type="entry name" value="Thaumatin_CS"/>
</dbReference>
<organism evidence="3 4">
    <name type="scientific">Zizania palustris</name>
    <name type="common">Northern wild rice</name>
    <dbReference type="NCBI Taxonomy" id="103762"/>
    <lineage>
        <taxon>Eukaryota</taxon>
        <taxon>Viridiplantae</taxon>
        <taxon>Streptophyta</taxon>
        <taxon>Embryophyta</taxon>
        <taxon>Tracheophyta</taxon>
        <taxon>Spermatophyta</taxon>
        <taxon>Magnoliopsida</taxon>
        <taxon>Liliopsida</taxon>
        <taxon>Poales</taxon>
        <taxon>Poaceae</taxon>
        <taxon>BOP clade</taxon>
        <taxon>Oryzoideae</taxon>
        <taxon>Oryzeae</taxon>
        <taxon>Zizaniinae</taxon>
        <taxon>Zizania</taxon>
    </lineage>
</organism>
<dbReference type="PANTHER" id="PTHR46168">
    <property type="entry name" value="ARMADILLO REPEAT ONLY 4"/>
    <property type="match status" value="1"/>
</dbReference>
<dbReference type="Proteomes" id="UP000729402">
    <property type="component" value="Unassembled WGS sequence"/>
</dbReference>
<dbReference type="PROSITE" id="PS00316">
    <property type="entry name" value="THAUMATIN_1"/>
    <property type="match status" value="1"/>
</dbReference>
<dbReference type="FunFam" id="1.25.10.10:FF:000543">
    <property type="entry name" value="Armadillo repeat only 2"/>
    <property type="match status" value="1"/>
</dbReference>
<sequence>MDDLKQIMARPIQLAEQVIKWSDEAYTFRQECVELKGKVERLAGLLRQAARADLYVRPARRIFDDTEKALDKAIALVDKCRAHGLVRRVFTIIPAGSFKKMANQLDNSIGDLSWLLRVSSSATDDDDFDAHIGLPPIAQNEPILFLIWGQIAVLYTGKLDARADAAASLVSLARDNDRHSKLIIEEDGVPPLLRLVKEGHLEGQENAALAIGLLGRDPECVEQMVNAGACTVFAKVLKDGPMKVQAMVAWAVSQLAANHPKCQDAFLQHNVIRLLVGHLAFETVQEHSKYAVTSSKMSIHSVVMEKKNSIGGAMIPNLMDAGEHSTVRYPNGHVPQSKNEMHNLVHSTMATKSNGGSVKGIGNNGGIVTSKQHNVPLSGTTTRGRELEDPETKADMKANAAKALCQLAKGNAAICKSITESRALLCFAVLLEKGEGEVQSNSAMALMEICSVAEKNSDLRRSAFKPTSPAARAVVDQLLRVVEKAEYDDLLIPCIISLGCLSRTFRATETRIIAPLVMLLDEREADVSREAALSLIKFACTDNYLHIDHSKAIIDAGGAKHLVQLLYFGEQVVQLAALTLVCYIARNVPDSEELAQAEILTVIEWASKQAFMMQDLVIENLLPEAKVRLELYQSRGAKGGESDFYNSKEQKETKEEKVKALKVMKAEKGSHLQWLHRTAGSDSSVASNDIRWVLPIYDCQLVATCKAAIMAILLLLVVTLLVTSLSRAFCTTFTLTNSCAYTVWPGLLSSAGSPALSTTGFALAPGESRAVDAPAAWSGRIWGRTLCVADPAFGGKFACATGDCASGAVECGGGGAAPPTTLAEFTLNGAGGNDFYDVSLVDGSNLPMVVVPQGGAGSTCSATGCLVDLNGPCPVDLKVAGAGAYATGIACKSACEAFRRPEDCCSGAFSSPATCQPSAYSRFFKNACPRAYSYAYDDATSTFTCTSGTANYLVAFCPTISSLTSSSVGGTNPSTTSGLPLTNDTVSFLGRGGNGGVYASSSASLTSTPGGPLPGHAAAVLAWLFTARRHRMPW</sequence>
<name>A0A8J5VAD8_ZIZPA</name>
<dbReference type="InterPro" id="IPR001938">
    <property type="entry name" value="Thaumatin"/>
</dbReference>
<dbReference type="Pfam" id="PF00514">
    <property type="entry name" value="Arm"/>
    <property type="match status" value="1"/>
</dbReference>
<protein>
    <recommendedName>
        <fullName evidence="2">DUF7792 domain-containing protein</fullName>
    </recommendedName>
</protein>
<dbReference type="FunFam" id="2.60.110.10:FF:000001">
    <property type="entry name" value="THAUMATIN-LIKE PROTEIN 1"/>
    <property type="match status" value="1"/>
</dbReference>
<dbReference type="SMART" id="SM00205">
    <property type="entry name" value="THN"/>
    <property type="match status" value="1"/>
</dbReference>
<evidence type="ECO:0000313" key="3">
    <source>
        <dbReference type="EMBL" id="KAG8057570.1"/>
    </source>
</evidence>
<dbReference type="PANTHER" id="PTHR46168:SF9">
    <property type="entry name" value="ARMADILLO REPEAT ONLY 2"/>
    <property type="match status" value="1"/>
</dbReference>
<dbReference type="InterPro" id="IPR000225">
    <property type="entry name" value="Armadillo"/>
</dbReference>
<dbReference type="SMART" id="SM00185">
    <property type="entry name" value="ARM"/>
    <property type="match status" value="4"/>
</dbReference>
<proteinExistence type="predicted"/>
<evidence type="ECO:0000256" key="1">
    <source>
        <dbReference type="SAM" id="MobiDB-lite"/>
    </source>
</evidence>
<dbReference type="Pfam" id="PF00314">
    <property type="entry name" value="Thaumatin"/>
    <property type="match status" value="1"/>
</dbReference>
<dbReference type="CDD" id="cd09218">
    <property type="entry name" value="TLP-PA"/>
    <property type="match status" value="1"/>
</dbReference>
<dbReference type="InterPro" id="IPR056694">
    <property type="entry name" value="DUF7792"/>
</dbReference>
<reference evidence="3" key="1">
    <citation type="journal article" date="2021" name="bioRxiv">
        <title>Whole Genome Assembly and Annotation of Northern Wild Rice, Zizania palustris L., Supports a Whole Genome Duplication in the Zizania Genus.</title>
        <authorList>
            <person name="Haas M."/>
            <person name="Kono T."/>
            <person name="Macchietto M."/>
            <person name="Millas R."/>
            <person name="McGilp L."/>
            <person name="Shao M."/>
            <person name="Duquette J."/>
            <person name="Hirsch C.N."/>
            <person name="Kimball J."/>
        </authorList>
    </citation>
    <scope>NUCLEOTIDE SEQUENCE</scope>
    <source>
        <tissue evidence="3">Fresh leaf tissue</tissue>
    </source>
</reference>
<feature type="region of interest" description="Disordered" evidence="1">
    <location>
        <begin position="369"/>
        <end position="391"/>
    </location>
</feature>
<evidence type="ECO:0000313" key="4">
    <source>
        <dbReference type="Proteomes" id="UP000729402"/>
    </source>
</evidence>
<evidence type="ECO:0000259" key="2">
    <source>
        <dbReference type="Pfam" id="PF25055"/>
    </source>
</evidence>
<comment type="caution">
    <text evidence="3">The sequence shown here is derived from an EMBL/GenBank/DDBJ whole genome shotgun (WGS) entry which is preliminary data.</text>
</comment>
<dbReference type="EMBL" id="JAAALK010000287">
    <property type="protein sequence ID" value="KAG8057570.1"/>
    <property type="molecule type" value="Genomic_DNA"/>
</dbReference>
<keyword evidence="4" id="KW-1185">Reference proteome</keyword>